<evidence type="ECO:0000259" key="8">
    <source>
        <dbReference type="Pfam" id="PF11975"/>
    </source>
</evidence>
<dbReference type="RefSeq" id="WP_088207659.1">
    <property type="nucleotide sequence ID" value="NZ_CP077290.1"/>
</dbReference>
<dbReference type="PANTHER" id="PTHR32092">
    <property type="entry name" value="6-PHOSPHO-BETA-GLUCOSIDASE-RELATED"/>
    <property type="match status" value="1"/>
</dbReference>
<evidence type="ECO:0000256" key="2">
    <source>
        <dbReference type="ARBA" id="ARBA00022723"/>
    </source>
</evidence>
<evidence type="ECO:0000256" key="1">
    <source>
        <dbReference type="ARBA" id="ARBA00010141"/>
    </source>
</evidence>
<evidence type="ECO:0000256" key="6">
    <source>
        <dbReference type="ARBA" id="ARBA00023295"/>
    </source>
</evidence>
<keyword evidence="6 7" id="KW-0326">Glycosidase</keyword>
<dbReference type="CDD" id="cd05296">
    <property type="entry name" value="GH4_P_beta_glucosidase"/>
    <property type="match status" value="1"/>
</dbReference>
<dbReference type="Proteomes" id="UP000683583">
    <property type="component" value="Chromosome"/>
</dbReference>
<dbReference type="InterPro" id="IPR036291">
    <property type="entry name" value="NAD(P)-bd_dom_sf"/>
</dbReference>
<dbReference type="SUPFAM" id="SSF56327">
    <property type="entry name" value="LDH C-terminal domain-like"/>
    <property type="match status" value="1"/>
</dbReference>
<sequence>MKKLKIVTIGGGSSYTPELVDGFIKRFAELPVSELWLVDVPEGEEKLNIIHALCERMVAKANLPIKIYKTLNRQEALVNADFITTQFRVGQLKARELDECIPLSHGFLGQETNGAGGLFKGLRTIPVIFDIIRDVQAICPQAWIVNFTNPAGMVTEAVFRHTDFRRFIGICNVPVGMKMLIQDILALTPEDTLSIDLFGLNHLVFIKEVQVNGQSRFAEILDLVASGTISGSTVRNIYSLPFSEGFIRALNLIPCSYLLYYFKKKEMLAIELGEYHKGGVRAQVVQKLEKQLFDIYRSPQVNTKPPELDARGGAYYSDAACEAINAIYNDKQTEHYINITHRGHVENIPAEWAVEMTCLLGKEGATPHPRIRHFDDNVLGLIHTLKAFEIAAARAALNGDFNDILLALNLNPLIGSDTSAECLAKELLLAHQAYLPQFADAVRALNHQ</sequence>
<dbReference type="Gene3D" id="3.90.110.10">
    <property type="entry name" value="Lactate dehydrogenase/glycoside hydrolase, family 4, C-terminal"/>
    <property type="match status" value="1"/>
</dbReference>
<gene>
    <name evidence="9" type="ORF">I6L58_05635</name>
</gene>
<evidence type="ECO:0000256" key="4">
    <source>
        <dbReference type="ARBA" id="ARBA00023027"/>
    </source>
</evidence>
<reference evidence="9 10" key="1">
    <citation type="submission" date="2021-06" db="EMBL/GenBank/DDBJ databases">
        <title>FDA dAtabase for Regulatory Grade micrObial Sequences (FDA-ARGOS): Supporting development and validation of Infectious Disease Dx tests.</title>
        <authorList>
            <person name="Sproer C."/>
            <person name="Gronow S."/>
            <person name="Severitt S."/>
            <person name="Schroder I."/>
            <person name="Tallon L."/>
            <person name="Sadzewicz L."/>
            <person name="Zhao X."/>
            <person name="Boylan J."/>
            <person name="Ott S."/>
            <person name="Bowen H."/>
            <person name="Vavikolanu K."/>
            <person name="Mehta A."/>
            <person name="Aluvathingal J."/>
            <person name="Nadendla S."/>
            <person name="Lowell S."/>
            <person name="Myers T."/>
            <person name="Yan Y."/>
        </authorList>
    </citation>
    <scope>NUCLEOTIDE SEQUENCE [LARGE SCALE GENOMIC DNA]</scope>
    <source>
        <strain evidence="9 10">FDAARGOS 1428</strain>
    </source>
</reference>
<name>A0ABX8KN38_9ENTR</name>
<dbReference type="InterPro" id="IPR001088">
    <property type="entry name" value="Glyco_hydro_4"/>
</dbReference>
<dbReference type="PRINTS" id="PR00732">
    <property type="entry name" value="GLHYDRLASE4"/>
</dbReference>
<dbReference type="InterPro" id="IPR015955">
    <property type="entry name" value="Lactate_DH/Glyco_Ohase_4_C"/>
</dbReference>
<accession>A0ABX8KN38</accession>
<dbReference type="InterPro" id="IPR022616">
    <property type="entry name" value="Glyco_hydro_4_C"/>
</dbReference>
<dbReference type="Pfam" id="PF02056">
    <property type="entry name" value="Glyco_hydro_4"/>
    <property type="match status" value="1"/>
</dbReference>
<proteinExistence type="inferred from homology"/>
<protein>
    <submittedName>
        <fullName evidence="9">6-phospho-beta-glucosidase</fullName>
    </submittedName>
</protein>
<keyword evidence="3 7" id="KW-0378">Hydrolase</keyword>
<keyword evidence="10" id="KW-1185">Reference proteome</keyword>
<dbReference type="Gene3D" id="3.40.50.720">
    <property type="entry name" value="NAD(P)-binding Rossmann-like Domain"/>
    <property type="match status" value="1"/>
</dbReference>
<feature type="domain" description="Glycosyl hydrolase family 4 C-terminal" evidence="8">
    <location>
        <begin position="198"/>
        <end position="414"/>
    </location>
</feature>
<evidence type="ECO:0000313" key="9">
    <source>
        <dbReference type="EMBL" id="QXA50530.1"/>
    </source>
</evidence>
<evidence type="ECO:0000256" key="3">
    <source>
        <dbReference type="ARBA" id="ARBA00022801"/>
    </source>
</evidence>
<dbReference type="Pfam" id="PF11975">
    <property type="entry name" value="Glyco_hydro_4C"/>
    <property type="match status" value="1"/>
</dbReference>
<organism evidence="9 10">
    <name type="scientific">Enterobacter cancerogenus</name>
    <dbReference type="NCBI Taxonomy" id="69218"/>
    <lineage>
        <taxon>Bacteria</taxon>
        <taxon>Pseudomonadati</taxon>
        <taxon>Pseudomonadota</taxon>
        <taxon>Gammaproteobacteria</taxon>
        <taxon>Enterobacterales</taxon>
        <taxon>Enterobacteriaceae</taxon>
        <taxon>Enterobacter</taxon>
        <taxon>Enterobacter cloacae complex</taxon>
    </lineage>
</organism>
<keyword evidence="2" id="KW-0479">Metal-binding</keyword>
<evidence type="ECO:0000256" key="7">
    <source>
        <dbReference type="RuleBase" id="RU361152"/>
    </source>
</evidence>
<evidence type="ECO:0000256" key="5">
    <source>
        <dbReference type="ARBA" id="ARBA00023211"/>
    </source>
</evidence>
<keyword evidence="4 7" id="KW-0520">NAD</keyword>
<dbReference type="SUPFAM" id="SSF51735">
    <property type="entry name" value="NAD(P)-binding Rossmann-fold domains"/>
    <property type="match status" value="1"/>
</dbReference>
<dbReference type="EMBL" id="CP077290">
    <property type="protein sequence ID" value="QXA50530.1"/>
    <property type="molecule type" value="Genomic_DNA"/>
</dbReference>
<dbReference type="PROSITE" id="PS01324">
    <property type="entry name" value="GLYCOSYL_HYDROL_F4"/>
    <property type="match status" value="1"/>
</dbReference>
<dbReference type="PANTHER" id="PTHR32092:SF5">
    <property type="entry name" value="6-PHOSPHO-BETA-GLUCOSIDASE"/>
    <property type="match status" value="1"/>
</dbReference>
<comment type="similarity">
    <text evidence="1 7">Belongs to the glycosyl hydrolase 4 family.</text>
</comment>
<keyword evidence="5" id="KW-0464">Manganese</keyword>
<dbReference type="InterPro" id="IPR019802">
    <property type="entry name" value="GlycHydrolase_4_CS"/>
</dbReference>
<comment type="cofactor">
    <cofactor evidence="7">
        <name>NAD(+)</name>
        <dbReference type="ChEBI" id="CHEBI:57540"/>
    </cofactor>
    <text evidence="7">Binds 1 NAD(+) per subunit.</text>
</comment>
<evidence type="ECO:0000313" key="10">
    <source>
        <dbReference type="Proteomes" id="UP000683583"/>
    </source>
</evidence>